<evidence type="ECO:0000256" key="4">
    <source>
        <dbReference type="ARBA" id="ARBA00022692"/>
    </source>
</evidence>
<evidence type="ECO:0000259" key="10">
    <source>
        <dbReference type="Pfam" id="PF21088"/>
    </source>
</evidence>
<feature type="transmembrane region" description="Helical" evidence="7">
    <location>
        <begin position="136"/>
        <end position="159"/>
    </location>
</feature>
<dbReference type="InterPro" id="IPR045042">
    <property type="entry name" value="YnaI-like"/>
</dbReference>
<feature type="domain" description="Mechanosensitive ion channel MscS C-terminal" evidence="9">
    <location>
        <begin position="260"/>
        <end position="342"/>
    </location>
</feature>
<evidence type="ECO:0000256" key="3">
    <source>
        <dbReference type="ARBA" id="ARBA00022475"/>
    </source>
</evidence>
<feature type="domain" description="Mechanosensitive ion channel transmembrane helices 2/3" evidence="10">
    <location>
        <begin position="145"/>
        <end position="184"/>
    </location>
</feature>
<dbReference type="InterPro" id="IPR023408">
    <property type="entry name" value="MscS_beta-dom_sf"/>
</dbReference>
<evidence type="ECO:0000259" key="8">
    <source>
        <dbReference type="Pfam" id="PF00924"/>
    </source>
</evidence>
<organism evidence="11 12">
    <name type="scientific">Ornithinibacillus bavariensis</name>
    <dbReference type="NCBI Taxonomy" id="545502"/>
    <lineage>
        <taxon>Bacteria</taxon>
        <taxon>Bacillati</taxon>
        <taxon>Bacillota</taxon>
        <taxon>Bacilli</taxon>
        <taxon>Bacillales</taxon>
        <taxon>Bacillaceae</taxon>
        <taxon>Ornithinibacillus</taxon>
    </lineage>
</organism>
<feature type="domain" description="Mechanosensitive ion channel MscS" evidence="8">
    <location>
        <begin position="186"/>
        <end position="252"/>
    </location>
</feature>
<keyword evidence="4 7" id="KW-0812">Transmembrane</keyword>
<evidence type="ECO:0000313" key="11">
    <source>
        <dbReference type="EMBL" id="GIO27299.1"/>
    </source>
</evidence>
<dbReference type="SUPFAM" id="SSF50182">
    <property type="entry name" value="Sm-like ribonucleoproteins"/>
    <property type="match status" value="1"/>
</dbReference>
<dbReference type="Gene3D" id="2.30.30.60">
    <property type="match status" value="1"/>
</dbReference>
<evidence type="ECO:0000256" key="7">
    <source>
        <dbReference type="SAM" id="Phobius"/>
    </source>
</evidence>
<dbReference type="RefSeq" id="WP_212920789.1">
    <property type="nucleotide sequence ID" value="NZ_BORP01000003.1"/>
</dbReference>
<sequence>MNGNWNEFWNAFLTPWNLIDLGIAIGIFLLFLLFRKIFTKYIFAILKQFVSRSNSSLLTNILRSFERPVQWVFVILGIYAAVAYYPYLNEDNEAFRTAIKIIMIILLTWGLVRLSSTSSNLFRNINERTTINIDEILIPFLSKALQVVIIAISISVILAEFNYKIDGLVAGLGLGGLAVSLAAKDALANVVGGIVIISEKPFTIGDWIRTPSVEGKVEDITFRSTKIRTAAQALVTLPNNTLANEAITNWSKMGKRQVSFYLRIKYDTPREKIERVLERIRSLLQESNEVHPETIQVNLENYMDNGFDILIYFFTKTTDWGKYLEVREAINFKIMDILAEEEVMDIAK</sequence>
<comment type="caution">
    <text evidence="11">The sequence shown here is derived from an EMBL/GenBank/DDBJ whole genome shotgun (WGS) entry which is preliminary data.</text>
</comment>
<dbReference type="AlphaFoldDB" id="A0A919X938"/>
<proteinExistence type="inferred from homology"/>
<dbReference type="Gene3D" id="1.10.287.1260">
    <property type="match status" value="1"/>
</dbReference>
<dbReference type="InterPro" id="IPR011014">
    <property type="entry name" value="MscS_channel_TM-2"/>
</dbReference>
<dbReference type="InterPro" id="IPR010920">
    <property type="entry name" value="LSM_dom_sf"/>
</dbReference>
<evidence type="ECO:0000313" key="12">
    <source>
        <dbReference type="Proteomes" id="UP000676917"/>
    </source>
</evidence>
<evidence type="ECO:0000256" key="6">
    <source>
        <dbReference type="ARBA" id="ARBA00023136"/>
    </source>
</evidence>
<keyword evidence="5 7" id="KW-1133">Transmembrane helix</keyword>
<feature type="transmembrane region" description="Helical" evidence="7">
    <location>
        <begin position="69"/>
        <end position="88"/>
    </location>
</feature>
<dbReference type="Pfam" id="PF00924">
    <property type="entry name" value="MS_channel_2nd"/>
    <property type="match status" value="1"/>
</dbReference>
<reference evidence="11" key="1">
    <citation type="submission" date="2021-03" db="EMBL/GenBank/DDBJ databases">
        <title>Antimicrobial resistance genes in bacteria isolated from Japanese honey, and their potential for conferring macrolide and lincosamide resistance in the American foulbrood pathogen Paenibacillus larvae.</title>
        <authorList>
            <person name="Okamoto M."/>
            <person name="Kumagai M."/>
            <person name="Kanamori H."/>
            <person name="Takamatsu D."/>
        </authorList>
    </citation>
    <scope>NUCLEOTIDE SEQUENCE</scope>
    <source>
        <strain evidence="11">J43TS3</strain>
    </source>
</reference>
<evidence type="ECO:0000256" key="1">
    <source>
        <dbReference type="ARBA" id="ARBA00004651"/>
    </source>
</evidence>
<dbReference type="InterPro" id="IPR049278">
    <property type="entry name" value="MS_channel_C"/>
</dbReference>
<dbReference type="InterPro" id="IPR011066">
    <property type="entry name" value="MscS_channel_C_sf"/>
</dbReference>
<dbReference type="SUPFAM" id="SSF82689">
    <property type="entry name" value="Mechanosensitive channel protein MscS (YggB), C-terminal domain"/>
    <property type="match status" value="1"/>
</dbReference>
<evidence type="ECO:0000256" key="5">
    <source>
        <dbReference type="ARBA" id="ARBA00022989"/>
    </source>
</evidence>
<comment type="subcellular location">
    <subcellularLocation>
        <location evidence="1">Cell membrane</location>
        <topology evidence="1">Multi-pass membrane protein</topology>
    </subcellularLocation>
</comment>
<dbReference type="Pfam" id="PF21082">
    <property type="entry name" value="MS_channel_3rd"/>
    <property type="match status" value="1"/>
</dbReference>
<keyword evidence="3" id="KW-1003">Cell membrane</keyword>
<feature type="transmembrane region" description="Helical" evidence="7">
    <location>
        <begin position="12"/>
        <end position="34"/>
    </location>
</feature>
<dbReference type="Pfam" id="PF21088">
    <property type="entry name" value="MS_channel_1st"/>
    <property type="match status" value="1"/>
</dbReference>
<dbReference type="InterPro" id="IPR006685">
    <property type="entry name" value="MscS_channel_2nd"/>
</dbReference>
<comment type="similarity">
    <text evidence="2">Belongs to the MscS (TC 1.A.23) family.</text>
</comment>
<dbReference type="GO" id="GO:0005886">
    <property type="term" value="C:plasma membrane"/>
    <property type="evidence" value="ECO:0007669"/>
    <property type="project" value="UniProtKB-SubCell"/>
</dbReference>
<feature type="transmembrane region" description="Helical" evidence="7">
    <location>
        <begin position="94"/>
        <end position="115"/>
    </location>
</feature>
<name>A0A919X938_9BACI</name>
<keyword evidence="12" id="KW-1185">Reference proteome</keyword>
<dbReference type="InterPro" id="IPR049142">
    <property type="entry name" value="MS_channel_1st"/>
</dbReference>
<dbReference type="GO" id="GO:0055085">
    <property type="term" value="P:transmembrane transport"/>
    <property type="evidence" value="ECO:0007669"/>
    <property type="project" value="InterPro"/>
</dbReference>
<dbReference type="PANTHER" id="PTHR43634">
    <property type="entry name" value="OW CONDUCTANCE MECHANOSENSITIVE CHANNEL"/>
    <property type="match status" value="1"/>
</dbReference>
<dbReference type="SUPFAM" id="SSF82861">
    <property type="entry name" value="Mechanosensitive channel protein MscS (YggB), transmembrane region"/>
    <property type="match status" value="1"/>
</dbReference>
<protein>
    <submittedName>
        <fullName evidence="11">MscS family protein YhdY</fullName>
    </submittedName>
</protein>
<accession>A0A919X938</accession>
<dbReference type="PANTHER" id="PTHR43634:SF2">
    <property type="entry name" value="LOW CONDUCTANCE MECHANOSENSITIVE CHANNEL YNAI"/>
    <property type="match status" value="1"/>
</dbReference>
<dbReference type="EMBL" id="BORP01000003">
    <property type="protein sequence ID" value="GIO27299.1"/>
    <property type="molecule type" value="Genomic_DNA"/>
</dbReference>
<dbReference type="Gene3D" id="3.30.70.100">
    <property type="match status" value="1"/>
</dbReference>
<evidence type="ECO:0000259" key="9">
    <source>
        <dbReference type="Pfam" id="PF21082"/>
    </source>
</evidence>
<evidence type="ECO:0000256" key="2">
    <source>
        <dbReference type="ARBA" id="ARBA00008017"/>
    </source>
</evidence>
<gene>
    <name evidence="11" type="primary">yhdY</name>
    <name evidence="11" type="ORF">J43TS3_19100</name>
</gene>
<dbReference type="Proteomes" id="UP000676917">
    <property type="component" value="Unassembled WGS sequence"/>
</dbReference>
<keyword evidence="6 7" id="KW-0472">Membrane</keyword>